<dbReference type="Proteomes" id="UP000839052">
    <property type="component" value="Chromosome"/>
</dbReference>
<reference evidence="1 2" key="1">
    <citation type="submission" date="2021-10" db="EMBL/GenBank/DDBJ databases">
        <authorList>
            <person name="Koch H."/>
        </authorList>
    </citation>
    <scope>NUCLEOTIDE SEQUENCE [LARGE SCALE GENOMIC DNA]</scope>
    <source>
        <strain evidence="1">6680</strain>
    </source>
</reference>
<sequence length="42" mass="4641">MRHPDRDQVIAQAYLSGAYTMAEIGGHFGVHSHDDKSRSAEV</sequence>
<dbReference type="EMBL" id="OU912926">
    <property type="protein sequence ID" value="CAG9931827.1"/>
    <property type="molecule type" value="Genomic_DNA"/>
</dbReference>
<accession>A0ABN8AKU0</accession>
<organism evidence="1 2">
    <name type="scientific">Candidatus Nitrotoga arctica</name>
    <dbReference type="NCBI Taxonomy" id="453162"/>
    <lineage>
        <taxon>Bacteria</taxon>
        <taxon>Pseudomonadati</taxon>
        <taxon>Pseudomonadota</taxon>
        <taxon>Betaproteobacteria</taxon>
        <taxon>Nitrosomonadales</taxon>
        <taxon>Gallionellaceae</taxon>
        <taxon>Candidatus Nitrotoga</taxon>
    </lineage>
</organism>
<protein>
    <submittedName>
        <fullName evidence="1">Uncharacterized protein</fullName>
    </submittedName>
</protein>
<evidence type="ECO:0000313" key="1">
    <source>
        <dbReference type="EMBL" id="CAG9931827.1"/>
    </source>
</evidence>
<evidence type="ECO:0000313" key="2">
    <source>
        <dbReference type="Proteomes" id="UP000839052"/>
    </source>
</evidence>
<proteinExistence type="predicted"/>
<keyword evidence="2" id="KW-1185">Reference proteome</keyword>
<name>A0ABN8AKU0_9PROT</name>
<gene>
    <name evidence="1" type="ORF">NTG6680_0574</name>
</gene>